<keyword evidence="3" id="KW-1185">Reference proteome</keyword>
<reference evidence="2 3" key="1">
    <citation type="journal article" date="2023" name="bioRxiv">
        <title>High-quality genome assemblies of four members of thePodospora anserinaspecies complex.</title>
        <authorList>
            <person name="Ament-Velasquez S.L."/>
            <person name="Vogan A.A."/>
            <person name="Wallerman O."/>
            <person name="Hartmann F."/>
            <person name="Gautier V."/>
            <person name="Silar P."/>
            <person name="Giraud T."/>
            <person name="Johannesson H."/>
        </authorList>
    </citation>
    <scope>NUCLEOTIDE SEQUENCE [LARGE SCALE GENOMIC DNA]</scope>
    <source>
        <strain evidence="2 3">CBS 124.78</strain>
    </source>
</reference>
<dbReference type="PANTHER" id="PTHR24148">
    <property type="entry name" value="ANKYRIN REPEAT DOMAIN-CONTAINING PROTEIN 39 HOMOLOG-RELATED"/>
    <property type="match status" value="1"/>
</dbReference>
<gene>
    <name evidence="2" type="ORF">QC764_0097910</name>
</gene>
<sequence>MDIHKRGWWERLWVVQEVALATGLVHLQCGDSICEYKRFCRIILYMTQQFGPDNTALQRAAAAATTLVEVASSYGYPDDPFSTEPAASWLVDTLYKPDAAKKRTRQFRDQKLATRLQDILLKTSGHFKCRDIQDRVLGHDKTRLAILWVPIWFTRLFSASLIWEQLYVLVARSWPIFRPQFVIMDHKEVHQAISGWSGDGDSQAQFFTGLAQYLATETGRLSILDGAGCMADRSSQVPSWTPVWTRTIDKKAHDFAISRDYAPPDKFHFSKNAKTLTLQGRPRGTINVVRAINTTPAGHAGPLQRAFETWLFLPLDMKIRMLAHLSFLMLFFGKIPATKRTATMKLVTMMEPIRRIIKNSDGHFLIGIWPQAKTCVEMIAFVLKLCIPQKNLAFDRLAELWIILDKATEILKRRSQTTLLYSFDARAGELGTLKAGEAVPGDQLVFVPGCYHHLVLRRVVNRPENMQWQLVGLVAMGPECGLDRTACTKDQWEQYERDGALQTYTIA</sequence>
<dbReference type="Proteomes" id="UP001323617">
    <property type="component" value="Unassembled WGS sequence"/>
</dbReference>
<dbReference type="RefSeq" id="XP_062797993.1">
    <property type="nucleotide sequence ID" value="XM_062941030.1"/>
</dbReference>
<dbReference type="EMBL" id="JAFFHC010000006">
    <property type="protein sequence ID" value="KAK4671697.1"/>
    <property type="molecule type" value="Genomic_DNA"/>
</dbReference>
<accession>A0ABR0HUZ0</accession>
<name>A0ABR0HUZ0_9PEZI</name>
<dbReference type="GeneID" id="87961781"/>
<proteinExistence type="predicted"/>
<evidence type="ECO:0000256" key="1">
    <source>
        <dbReference type="SAM" id="SignalP"/>
    </source>
</evidence>
<feature type="signal peptide" evidence="1">
    <location>
        <begin position="1"/>
        <end position="23"/>
    </location>
</feature>
<evidence type="ECO:0008006" key="4">
    <source>
        <dbReference type="Google" id="ProtNLM"/>
    </source>
</evidence>
<comment type="caution">
    <text evidence="2">The sequence shown here is derived from an EMBL/GenBank/DDBJ whole genome shotgun (WGS) entry which is preliminary data.</text>
</comment>
<evidence type="ECO:0000313" key="2">
    <source>
        <dbReference type="EMBL" id="KAK4671697.1"/>
    </source>
</evidence>
<organism evidence="2 3">
    <name type="scientific">Podospora pseudoanserina</name>
    <dbReference type="NCBI Taxonomy" id="2609844"/>
    <lineage>
        <taxon>Eukaryota</taxon>
        <taxon>Fungi</taxon>
        <taxon>Dikarya</taxon>
        <taxon>Ascomycota</taxon>
        <taxon>Pezizomycotina</taxon>
        <taxon>Sordariomycetes</taxon>
        <taxon>Sordariomycetidae</taxon>
        <taxon>Sordariales</taxon>
        <taxon>Podosporaceae</taxon>
        <taxon>Podospora</taxon>
    </lineage>
</organism>
<feature type="chain" id="PRO_5046380386" description="Heterokaryon incompatibility domain-containing protein" evidence="1">
    <location>
        <begin position="24"/>
        <end position="507"/>
    </location>
</feature>
<keyword evidence="1" id="KW-0732">Signal</keyword>
<protein>
    <recommendedName>
        <fullName evidence="4">Heterokaryon incompatibility domain-containing protein</fullName>
    </recommendedName>
</protein>
<dbReference type="PANTHER" id="PTHR24148:SF64">
    <property type="entry name" value="HETEROKARYON INCOMPATIBILITY DOMAIN-CONTAINING PROTEIN"/>
    <property type="match status" value="1"/>
</dbReference>
<evidence type="ECO:0000313" key="3">
    <source>
        <dbReference type="Proteomes" id="UP001323617"/>
    </source>
</evidence>
<dbReference type="InterPro" id="IPR052895">
    <property type="entry name" value="HetReg/Transcr_Mod"/>
</dbReference>